<evidence type="ECO:0000313" key="2">
    <source>
        <dbReference type="EMBL" id="AKD04521.1"/>
    </source>
</evidence>
<dbReference type="PATRIC" id="fig|400092.3.peg.3776"/>
<proteinExistence type="predicted"/>
<evidence type="ECO:0000313" key="3">
    <source>
        <dbReference type="Proteomes" id="UP000033109"/>
    </source>
</evidence>
<sequence length="158" mass="18378">MHQPLHLFLQLTIPLLWIFLVSSCTNSTARSNTPQELLLFQKTPCYGTCPAYNATFYSDGTVLYEGLRYVPVQDTLSLRLTKNQLQEVQATLKDLNHTSLENNYLSTFTDIPSSYLTFYKDNKEVKRIKHQQEGPEKLQQVIKQLHELVMQLLNERQE</sequence>
<feature type="domain" description="DUF6438" evidence="1">
    <location>
        <begin position="38"/>
        <end position="148"/>
    </location>
</feature>
<dbReference type="InterPro" id="IPR045497">
    <property type="entry name" value="DUF6438"/>
</dbReference>
<gene>
    <name evidence="2" type="ORF">PKOR_17240</name>
</gene>
<evidence type="ECO:0000259" key="1">
    <source>
        <dbReference type="Pfam" id="PF20033"/>
    </source>
</evidence>
<organism evidence="2 3">
    <name type="scientific">Pontibacter korlensis</name>
    <dbReference type="NCBI Taxonomy" id="400092"/>
    <lineage>
        <taxon>Bacteria</taxon>
        <taxon>Pseudomonadati</taxon>
        <taxon>Bacteroidota</taxon>
        <taxon>Cytophagia</taxon>
        <taxon>Cytophagales</taxon>
        <taxon>Hymenobacteraceae</taxon>
        <taxon>Pontibacter</taxon>
    </lineage>
</organism>
<dbReference type="HOGENOM" id="CLU_128220_0_0_10"/>
<name>A0A0E3UYK1_9BACT</name>
<dbReference type="AlphaFoldDB" id="A0A0E3UYK1"/>
<keyword evidence="3" id="KW-1185">Reference proteome</keyword>
<reference evidence="2 3" key="1">
    <citation type="journal article" date="2015" name="Sci. Rep.">
        <title>Unraveling adaptation of Pontibacter korlensis to radiation and infertility in desert through complete genome and comparative transcriptomic analysis.</title>
        <authorList>
            <person name="Dai J."/>
            <person name="Dai W."/>
            <person name="Qiu C."/>
            <person name="Yang Z."/>
            <person name="Zhang Y."/>
            <person name="Zhou M."/>
            <person name="Zhang L."/>
            <person name="Fang C."/>
            <person name="Gao Q."/>
            <person name="Yang Q."/>
            <person name="Li X."/>
            <person name="Wang Z."/>
            <person name="Wang Z."/>
            <person name="Jia Z."/>
            <person name="Chen X."/>
        </authorList>
    </citation>
    <scope>NUCLEOTIDE SEQUENCE [LARGE SCALE GENOMIC DNA]</scope>
    <source>
        <strain evidence="2 3">X14-1T</strain>
    </source>
</reference>
<dbReference type="KEGG" id="pko:PKOR_17240"/>
<dbReference type="RefSeq" id="WP_046312384.1">
    <property type="nucleotide sequence ID" value="NZ_CP009621.1"/>
</dbReference>
<dbReference type="OrthoDB" id="7172369at2"/>
<dbReference type="EMBL" id="CP009621">
    <property type="protein sequence ID" value="AKD04521.1"/>
    <property type="molecule type" value="Genomic_DNA"/>
</dbReference>
<accession>A0A0E3UYK1</accession>
<protein>
    <recommendedName>
        <fullName evidence="1">DUF6438 domain-containing protein</fullName>
    </recommendedName>
</protein>
<dbReference type="Pfam" id="PF20033">
    <property type="entry name" value="DUF6438"/>
    <property type="match status" value="1"/>
</dbReference>
<dbReference type="Proteomes" id="UP000033109">
    <property type="component" value="Chromosome"/>
</dbReference>